<feature type="compositionally biased region" description="Low complexity" evidence="2">
    <location>
        <begin position="353"/>
        <end position="371"/>
    </location>
</feature>
<reference evidence="4" key="1">
    <citation type="journal article" date="2023" name="Commun. Biol.">
        <title>Genome analysis of Parmales, the sister group of diatoms, reveals the evolutionary specialization of diatoms from phago-mixotrophs to photoautotrophs.</title>
        <authorList>
            <person name="Ban H."/>
            <person name="Sato S."/>
            <person name="Yoshikawa S."/>
            <person name="Yamada K."/>
            <person name="Nakamura Y."/>
            <person name="Ichinomiya M."/>
            <person name="Sato N."/>
            <person name="Blanc-Mathieu R."/>
            <person name="Endo H."/>
            <person name="Kuwata A."/>
            <person name="Ogata H."/>
        </authorList>
    </citation>
    <scope>NUCLEOTIDE SEQUENCE [LARGE SCALE GENOMIC DNA]</scope>
    <source>
        <strain evidence="4">NIES 3700</strain>
    </source>
</reference>
<feature type="compositionally biased region" description="Acidic residues" evidence="2">
    <location>
        <begin position="274"/>
        <end position="290"/>
    </location>
</feature>
<accession>A0A9W7AWD4</accession>
<keyword evidence="1" id="KW-0175">Coiled coil</keyword>
<evidence type="ECO:0000313" key="4">
    <source>
        <dbReference type="Proteomes" id="UP001165122"/>
    </source>
</evidence>
<dbReference type="AlphaFoldDB" id="A0A9W7AWD4"/>
<gene>
    <name evidence="3" type="ORF">TrLO_g13589</name>
</gene>
<dbReference type="EMBL" id="BRXW01000913">
    <property type="protein sequence ID" value="GMH79169.1"/>
    <property type="molecule type" value="Genomic_DNA"/>
</dbReference>
<feature type="region of interest" description="Disordered" evidence="2">
    <location>
        <begin position="260"/>
        <end position="419"/>
    </location>
</feature>
<organism evidence="3 4">
    <name type="scientific">Triparma laevis f. longispina</name>
    <dbReference type="NCBI Taxonomy" id="1714387"/>
    <lineage>
        <taxon>Eukaryota</taxon>
        <taxon>Sar</taxon>
        <taxon>Stramenopiles</taxon>
        <taxon>Ochrophyta</taxon>
        <taxon>Bolidophyceae</taxon>
        <taxon>Parmales</taxon>
        <taxon>Triparmaceae</taxon>
        <taxon>Triparma</taxon>
    </lineage>
</organism>
<evidence type="ECO:0000313" key="3">
    <source>
        <dbReference type="EMBL" id="GMH79169.1"/>
    </source>
</evidence>
<keyword evidence="4" id="KW-1185">Reference proteome</keyword>
<evidence type="ECO:0000256" key="1">
    <source>
        <dbReference type="SAM" id="Coils"/>
    </source>
</evidence>
<comment type="caution">
    <text evidence="3">The sequence shown here is derived from an EMBL/GenBank/DDBJ whole genome shotgun (WGS) entry which is preliminary data.</text>
</comment>
<proteinExistence type="predicted"/>
<feature type="region of interest" description="Disordered" evidence="2">
    <location>
        <begin position="23"/>
        <end position="55"/>
    </location>
</feature>
<name>A0A9W7AWD4_9STRA</name>
<feature type="coiled-coil region" evidence="1">
    <location>
        <begin position="158"/>
        <end position="185"/>
    </location>
</feature>
<feature type="region of interest" description="Disordered" evidence="2">
    <location>
        <begin position="90"/>
        <end position="116"/>
    </location>
</feature>
<feature type="compositionally biased region" description="Pro residues" evidence="2">
    <location>
        <begin position="28"/>
        <end position="48"/>
    </location>
</feature>
<feature type="compositionally biased region" description="Acidic residues" evidence="2">
    <location>
        <begin position="99"/>
        <end position="116"/>
    </location>
</feature>
<dbReference type="Proteomes" id="UP001165122">
    <property type="component" value="Unassembled WGS sequence"/>
</dbReference>
<feature type="compositionally biased region" description="Acidic residues" evidence="2">
    <location>
        <begin position="301"/>
        <end position="313"/>
    </location>
</feature>
<sequence>MADIDTSSSCDLSDLGLQLKCRHATFPSPSPLPPTSPSAGPPSPPFPTRSPILAHSSPFIESPVSFPKRRSQCTPVLSNDSLEDVTVQYPNSRPYETFTTEELEDDQTRDETMEDDDVTRVENEDDVSITRLEDSPSILFSPLKFDDGSLLQSPSILFARERVIVKEEEQEEEEEEEEVNHTTLASTLSLRASNRFTLKSSMEDNGLGSYYACMVANDITSFSDARSLEDADLKDPEIGMNNIQIKRFKRMMKNVQKGPMELDEAERVVVKDENTEEEDDETVEDEDETVEGGQVEKDATVEEEENESVEYEENTPFIFENSPVEDESIESDHSSIHTCNLDENTKPPPNHPLLPSNTSSNASSKASAKLNSRYKPLTLITSSSPKPKPKPSPPPPEMVPSQFFRQFPTPHTQVLHPTPSLTSYLQTLTPNVYGKGMKKPLNTKPDFISEKLTNEWLKKNER</sequence>
<evidence type="ECO:0000256" key="2">
    <source>
        <dbReference type="SAM" id="MobiDB-lite"/>
    </source>
</evidence>
<dbReference type="OrthoDB" id="10673138at2759"/>
<protein>
    <submittedName>
        <fullName evidence="3">Uncharacterized protein</fullName>
    </submittedName>
</protein>